<keyword evidence="3" id="KW-1185">Reference proteome</keyword>
<dbReference type="Pfam" id="PF08631">
    <property type="entry name" value="SPO22"/>
    <property type="match status" value="1"/>
</dbReference>
<dbReference type="PANTHER" id="PTHR40375">
    <property type="entry name" value="SPORULATION-SPECIFIC PROTEIN 22"/>
    <property type="match status" value="1"/>
</dbReference>
<evidence type="ECO:0000313" key="2">
    <source>
        <dbReference type="EMBL" id="RWA09856.1"/>
    </source>
</evidence>
<reference evidence="2 3" key="1">
    <citation type="submission" date="2018-12" db="EMBL/GenBank/DDBJ databases">
        <title>Draft genome sequence of Xylaria grammica IHI A82.</title>
        <authorList>
            <person name="Buettner E."/>
            <person name="Kellner H."/>
        </authorList>
    </citation>
    <scope>NUCLEOTIDE SEQUENCE [LARGE SCALE GENOMIC DNA]</scope>
    <source>
        <strain evidence="2 3">IHI A82</strain>
    </source>
</reference>
<sequence>MLALAQRSDVNSSRANIYLERLAIKTGRSCIASNELGFGLWALQKAVEYNGLLQSLQGLSPEELLICSQFEVEYYTLRVAWKEDRMDVAENLYIRAEKLTEQADTASAEKFADALFEIGRDLTLKKNSVLAVKWLERALERINAHEISQLSRDAIELRLAISQSLIQAYLDIGTPDYINRAENHISYMEDELGDKLVVLLFRTEVLLRSPAEIFDSKSYADILRRMMRVVDISETLFKLLMYHIRKLDEKDGPASSSVLDDFLMAVRNSSLQSIQALEAVLDQVLPSTGKPLTVNTAAGMQTLIWKKADAEFSQGNFDAAAKWCQVGLHPALEQCGPSNTGKMARKLLLCAIEQNDLVAAGDILQAMNDATLKEPMTAYLAFKVAVKQEDADSASRYLEQVSEASSPDPQYLYACCLEAQQAQAKMITIKALQHIVLKHQLHSSGSVHLPSLLRVLIRLEVSVLYSEQETDANKGSLVGDLCNIFKAGKPHARHAPFLGLIVHPAASEIERERRDTESEKLFTIDELDWFCKNAYNLGLENATAWEARHVITIIECCLSIISSYPPDIPAQMVADTSLRGMFCNFMAATVLLALARSEDNIELRLQDYLNMRHHVQHFQEVLESRSDSLDQTSREDLQTKLSTLLVFEFEGATCLKS</sequence>
<dbReference type="AlphaFoldDB" id="A0A439D625"/>
<evidence type="ECO:0008006" key="4">
    <source>
        <dbReference type="Google" id="ProtNLM"/>
    </source>
</evidence>
<gene>
    <name evidence="2" type="ORF">EKO27_g5249</name>
</gene>
<protein>
    <recommendedName>
        <fullName evidence="4">Protein ZIP4 homolog</fullName>
    </recommendedName>
</protein>
<comment type="caution">
    <text evidence="2">The sequence shown here is derived from an EMBL/GenBank/DDBJ whole genome shotgun (WGS) entry which is preliminary data.</text>
</comment>
<organism evidence="2 3">
    <name type="scientific">Xylaria grammica</name>
    <dbReference type="NCBI Taxonomy" id="363999"/>
    <lineage>
        <taxon>Eukaryota</taxon>
        <taxon>Fungi</taxon>
        <taxon>Dikarya</taxon>
        <taxon>Ascomycota</taxon>
        <taxon>Pezizomycotina</taxon>
        <taxon>Sordariomycetes</taxon>
        <taxon>Xylariomycetidae</taxon>
        <taxon>Xylariales</taxon>
        <taxon>Xylariaceae</taxon>
        <taxon>Xylaria</taxon>
    </lineage>
</organism>
<evidence type="ECO:0000313" key="3">
    <source>
        <dbReference type="Proteomes" id="UP000286045"/>
    </source>
</evidence>
<keyword evidence="1" id="KW-0469">Meiosis</keyword>
<dbReference type="SUPFAM" id="SSF81901">
    <property type="entry name" value="HCP-like"/>
    <property type="match status" value="1"/>
</dbReference>
<dbReference type="Proteomes" id="UP000286045">
    <property type="component" value="Unassembled WGS sequence"/>
</dbReference>
<dbReference type="InterPro" id="IPR039057">
    <property type="entry name" value="Spo22/ZIP4"/>
</dbReference>
<dbReference type="InterPro" id="IPR013940">
    <property type="entry name" value="Spo22/ZIP4/TEX11"/>
</dbReference>
<dbReference type="STRING" id="363999.A0A439D625"/>
<dbReference type="PANTHER" id="PTHR40375:SF2">
    <property type="entry name" value="SPORULATION-SPECIFIC PROTEIN 22"/>
    <property type="match status" value="1"/>
</dbReference>
<accession>A0A439D625</accession>
<proteinExistence type="predicted"/>
<dbReference type="EMBL" id="RYZI01000137">
    <property type="protein sequence ID" value="RWA09856.1"/>
    <property type="molecule type" value="Genomic_DNA"/>
</dbReference>
<evidence type="ECO:0000256" key="1">
    <source>
        <dbReference type="ARBA" id="ARBA00023254"/>
    </source>
</evidence>
<dbReference type="GO" id="GO:0051321">
    <property type="term" value="P:meiotic cell cycle"/>
    <property type="evidence" value="ECO:0007669"/>
    <property type="project" value="UniProtKB-KW"/>
</dbReference>
<dbReference type="GO" id="GO:0090173">
    <property type="term" value="P:regulation of synaptonemal complex assembly"/>
    <property type="evidence" value="ECO:0007669"/>
    <property type="project" value="InterPro"/>
</dbReference>
<name>A0A439D625_9PEZI</name>